<dbReference type="EMBL" id="CP027033">
    <property type="protein sequence ID" value="AXR83265.1"/>
    <property type="molecule type" value="Genomic_DNA"/>
</dbReference>
<dbReference type="RefSeq" id="WP_117369708.1">
    <property type="nucleotide sequence ID" value="NZ_CP027033.1"/>
</dbReference>
<dbReference type="AlphaFoldDB" id="A0A346PUS0"/>
<organism evidence="3 4">
    <name type="scientific">Natrarchaeobaculum sulfurireducens</name>
    <dbReference type="NCBI Taxonomy" id="2044521"/>
    <lineage>
        <taxon>Archaea</taxon>
        <taxon>Methanobacteriati</taxon>
        <taxon>Methanobacteriota</taxon>
        <taxon>Stenosarchaea group</taxon>
        <taxon>Halobacteria</taxon>
        <taxon>Halobacteriales</taxon>
        <taxon>Natrialbaceae</taxon>
        <taxon>Natrarchaeobaculum</taxon>
    </lineage>
</organism>
<accession>A0A346PUS0</accession>
<name>A0A346PUS0_9EURY</name>
<keyword evidence="2" id="KW-0812">Transmembrane</keyword>
<keyword evidence="4" id="KW-1185">Reference proteome</keyword>
<feature type="region of interest" description="Disordered" evidence="1">
    <location>
        <begin position="186"/>
        <end position="345"/>
    </location>
</feature>
<feature type="compositionally biased region" description="Low complexity" evidence="1">
    <location>
        <begin position="238"/>
        <end position="250"/>
    </location>
</feature>
<evidence type="ECO:0000256" key="1">
    <source>
        <dbReference type="SAM" id="MobiDB-lite"/>
    </source>
</evidence>
<keyword evidence="2" id="KW-1133">Transmembrane helix</keyword>
<gene>
    <name evidence="3" type="ORF">AArcMg_3281</name>
</gene>
<dbReference type="GeneID" id="37643771"/>
<sequence>MEWTERVDRLLYDGETETRRVGVGDATIVVTSHRVLAFTPGDGPRYRAVDRPNVGRVTVESTGRTWALGKGLFFGVVALGSAITATLVSFTALVPDLGTDGSADPPSPGADIADEMVATLEAILTALELVVVGLAFLSGLAAAGYLVRYVRSRTRRLVIEVHGGEDIDVPVSSAVGAAAVELRNAIGPEPTLEGERASPFGRDAIEFGPSHDADEDSRGGASLRERRTLEDDRRRGLESGNELGGESAAAPRDDLESASPRGDESDPAFLERDADDGAANESGVGGFVFDEPAREVSEAATTDCIGTGEVDDDDGTVDRVDSDGVDDDGADDRADGNGWDDDSSA</sequence>
<feature type="transmembrane region" description="Helical" evidence="2">
    <location>
        <begin position="72"/>
        <end position="94"/>
    </location>
</feature>
<evidence type="ECO:0000313" key="4">
    <source>
        <dbReference type="Proteomes" id="UP000258613"/>
    </source>
</evidence>
<evidence type="ECO:0000256" key="2">
    <source>
        <dbReference type="SAM" id="Phobius"/>
    </source>
</evidence>
<feature type="compositionally biased region" description="Basic and acidic residues" evidence="1">
    <location>
        <begin position="203"/>
        <end position="237"/>
    </location>
</feature>
<reference evidence="4" key="1">
    <citation type="submission" date="2018-02" db="EMBL/GenBank/DDBJ databases">
        <title>Phenotypic and genomic properties of facultatively anaerobic sulfur-reducing natronoarchaea from hypersaline soda lakes.</title>
        <authorList>
            <person name="Sorokin D.Y."/>
            <person name="Kublanov I.V."/>
            <person name="Roman P."/>
            <person name="Sinninghe Damste J.S."/>
            <person name="Golyshin P.N."/>
            <person name="Rojo D."/>
            <person name="Ciordia S."/>
            <person name="Mena M.D.C."/>
            <person name="Ferrer M."/>
            <person name="Messina E."/>
            <person name="Smedile F."/>
            <person name="La Spada G."/>
            <person name="La Cono V."/>
            <person name="Yakimov M.M."/>
        </authorList>
    </citation>
    <scope>NUCLEOTIDE SEQUENCE [LARGE SCALE GENOMIC DNA]</scope>
    <source>
        <strain evidence="4">AArc-Mg</strain>
    </source>
</reference>
<proteinExistence type="predicted"/>
<feature type="transmembrane region" description="Helical" evidence="2">
    <location>
        <begin position="123"/>
        <end position="147"/>
    </location>
</feature>
<evidence type="ECO:0000313" key="3">
    <source>
        <dbReference type="EMBL" id="AXR83265.1"/>
    </source>
</evidence>
<dbReference type="OrthoDB" id="222505at2157"/>
<keyword evidence="2" id="KW-0472">Membrane</keyword>
<dbReference type="KEGG" id="nag:AArcMg_3281"/>
<dbReference type="Proteomes" id="UP000258613">
    <property type="component" value="Chromosome"/>
</dbReference>
<protein>
    <submittedName>
        <fullName evidence="3">Uncharacterized protein</fullName>
    </submittedName>
</protein>
<feature type="compositionally biased region" description="Basic and acidic residues" evidence="1">
    <location>
        <begin position="251"/>
        <end position="272"/>
    </location>
</feature>